<reference evidence="1 2" key="1">
    <citation type="submission" date="2023-10" db="EMBL/GenBank/DDBJ databases">
        <title>Virgibacillus halophilus 5B73C genome.</title>
        <authorList>
            <person name="Miliotis G."/>
            <person name="Sengupta P."/>
            <person name="Hameed A."/>
            <person name="Chuvochina M."/>
            <person name="Mcdonagh F."/>
            <person name="Simpson A.C."/>
            <person name="Singh N.K."/>
            <person name="Rekha P.D."/>
            <person name="Raman K."/>
            <person name="Hugenholtz P."/>
            <person name="Venkateswaran K."/>
        </authorList>
    </citation>
    <scope>NUCLEOTIDE SEQUENCE [LARGE SCALE GENOMIC DNA]</scope>
    <source>
        <strain evidence="1 2">5B73C</strain>
    </source>
</reference>
<proteinExistence type="predicted"/>
<evidence type="ECO:0000313" key="2">
    <source>
        <dbReference type="Proteomes" id="UP001281447"/>
    </source>
</evidence>
<dbReference type="EMBL" id="JAWDIP010000003">
    <property type="protein sequence ID" value="MDY0395364.1"/>
    <property type="molecule type" value="Genomic_DNA"/>
</dbReference>
<sequence>MDAYTTSILFAYPAIEEKEGVVSVQYHHLKPDSPFKHGYPYDNGLSELGQQSYGAPMAASSFSMKKEFAATA</sequence>
<gene>
    <name evidence="1" type="ORF">RWE15_14180</name>
</gene>
<evidence type="ECO:0000313" key="1">
    <source>
        <dbReference type="EMBL" id="MDY0395364.1"/>
    </source>
</evidence>
<accession>A0ABU5C9Z2</accession>
<organism evidence="1 2">
    <name type="scientific">Tigheibacillus halophilus</name>
    <dbReference type="NCBI Taxonomy" id="361280"/>
    <lineage>
        <taxon>Bacteria</taxon>
        <taxon>Bacillati</taxon>
        <taxon>Bacillota</taxon>
        <taxon>Bacilli</taxon>
        <taxon>Bacillales</taxon>
        <taxon>Bacillaceae</taxon>
        <taxon>Tigheibacillus</taxon>
    </lineage>
</organism>
<dbReference type="Proteomes" id="UP001281447">
    <property type="component" value="Unassembled WGS sequence"/>
</dbReference>
<comment type="caution">
    <text evidence="1">The sequence shown here is derived from an EMBL/GenBank/DDBJ whole genome shotgun (WGS) entry which is preliminary data.</text>
</comment>
<name>A0ABU5C9Z2_9BACI</name>
<protein>
    <submittedName>
        <fullName evidence="1">Uncharacterized protein</fullName>
    </submittedName>
</protein>
<keyword evidence="2" id="KW-1185">Reference proteome</keyword>